<dbReference type="Proteomes" id="UP000015101">
    <property type="component" value="Unassembled WGS sequence"/>
</dbReference>
<evidence type="ECO:0000313" key="2">
    <source>
        <dbReference type="EnsemblMetazoa" id="HelroP183583"/>
    </source>
</evidence>
<sequence>MGDSVKFLKSRLKKSTKLPDSFNFPDITETSNDGQQIWPIAGDGFSLVQRKNKQQRTLTHEIKDVNGDVLGVEVTTSKTTTNSLYLKNSTKLLKPDDNSELKDNVLANAFRICIDKQDLVKIRDPNIWPSGVIIRDWIFNKHPNQIKEHTMESSNNKNINKE</sequence>
<dbReference type="AlphaFoldDB" id="T1FJV6"/>
<dbReference type="EnsemblMetazoa" id="HelroT183583">
    <property type="protein sequence ID" value="HelroP183583"/>
    <property type="gene ID" value="HelroG183583"/>
</dbReference>
<organism evidence="2 3">
    <name type="scientific">Helobdella robusta</name>
    <name type="common">Californian leech</name>
    <dbReference type="NCBI Taxonomy" id="6412"/>
    <lineage>
        <taxon>Eukaryota</taxon>
        <taxon>Metazoa</taxon>
        <taxon>Spiralia</taxon>
        <taxon>Lophotrochozoa</taxon>
        <taxon>Annelida</taxon>
        <taxon>Clitellata</taxon>
        <taxon>Hirudinea</taxon>
        <taxon>Rhynchobdellida</taxon>
        <taxon>Glossiphoniidae</taxon>
        <taxon>Helobdella</taxon>
    </lineage>
</organism>
<accession>T1FJV6</accession>
<dbReference type="KEGG" id="hro:HELRODRAFT_183583"/>
<keyword evidence="3" id="KW-1185">Reference proteome</keyword>
<reference evidence="1 3" key="2">
    <citation type="journal article" date="2013" name="Nature">
        <title>Insights into bilaterian evolution from three spiralian genomes.</title>
        <authorList>
            <person name="Simakov O."/>
            <person name="Marletaz F."/>
            <person name="Cho S.J."/>
            <person name="Edsinger-Gonzales E."/>
            <person name="Havlak P."/>
            <person name="Hellsten U."/>
            <person name="Kuo D.H."/>
            <person name="Larsson T."/>
            <person name="Lv J."/>
            <person name="Arendt D."/>
            <person name="Savage R."/>
            <person name="Osoegawa K."/>
            <person name="de Jong P."/>
            <person name="Grimwood J."/>
            <person name="Chapman J.A."/>
            <person name="Shapiro H."/>
            <person name="Aerts A."/>
            <person name="Otillar R.P."/>
            <person name="Terry A.Y."/>
            <person name="Boore J.L."/>
            <person name="Grigoriev I.V."/>
            <person name="Lindberg D.R."/>
            <person name="Seaver E.C."/>
            <person name="Weisblat D.A."/>
            <person name="Putnam N.H."/>
            <person name="Rokhsar D.S."/>
        </authorList>
    </citation>
    <scope>NUCLEOTIDE SEQUENCE</scope>
</reference>
<dbReference type="HOGENOM" id="CLU_1637241_0_0_1"/>
<gene>
    <name evidence="2" type="primary">20209105</name>
    <name evidence="1" type="ORF">HELRODRAFT_183583</name>
</gene>
<evidence type="ECO:0000313" key="1">
    <source>
        <dbReference type="EMBL" id="ESO10483.1"/>
    </source>
</evidence>
<dbReference type="EMBL" id="AMQM01008870">
    <property type="status" value="NOT_ANNOTATED_CDS"/>
    <property type="molecule type" value="Genomic_DNA"/>
</dbReference>
<dbReference type="GeneID" id="20209105"/>
<dbReference type="InParanoid" id="T1FJV6"/>
<dbReference type="EMBL" id="KB095865">
    <property type="protein sequence ID" value="ESO10483.1"/>
    <property type="molecule type" value="Genomic_DNA"/>
</dbReference>
<reference evidence="3" key="1">
    <citation type="submission" date="2012-12" db="EMBL/GenBank/DDBJ databases">
        <authorList>
            <person name="Hellsten U."/>
            <person name="Grimwood J."/>
            <person name="Chapman J.A."/>
            <person name="Shapiro H."/>
            <person name="Aerts A."/>
            <person name="Otillar R.P."/>
            <person name="Terry A.Y."/>
            <person name="Boore J.L."/>
            <person name="Simakov O."/>
            <person name="Marletaz F."/>
            <person name="Cho S.-J."/>
            <person name="Edsinger-Gonzales E."/>
            <person name="Havlak P."/>
            <person name="Kuo D.-H."/>
            <person name="Larsson T."/>
            <person name="Lv J."/>
            <person name="Arendt D."/>
            <person name="Savage R."/>
            <person name="Osoegawa K."/>
            <person name="de Jong P."/>
            <person name="Lindberg D.R."/>
            <person name="Seaver E.C."/>
            <person name="Weisblat D.A."/>
            <person name="Putnam N.H."/>
            <person name="Grigoriev I.V."/>
            <person name="Rokhsar D.S."/>
        </authorList>
    </citation>
    <scope>NUCLEOTIDE SEQUENCE</scope>
</reference>
<evidence type="ECO:0000313" key="3">
    <source>
        <dbReference type="Proteomes" id="UP000015101"/>
    </source>
</evidence>
<name>T1FJV6_HELRO</name>
<protein>
    <submittedName>
        <fullName evidence="1 2">Uncharacterized protein</fullName>
    </submittedName>
</protein>
<dbReference type="RefSeq" id="XP_009011421.1">
    <property type="nucleotide sequence ID" value="XM_009013173.1"/>
</dbReference>
<proteinExistence type="predicted"/>
<reference evidence="2" key="3">
    <citation type="submission" date="2015-06" db="UniProtKB">
        <authorList>
            <consortium name="EnsemblMetazoa"/>
        </authorList>
    </citation>
    <scope>IDENTIFICATION</scope>
</reference>
<dbReference type="CTD" id="20209105"/>